<sequence>MAEQTRKIQSAASANIAKAAEAAMSYTRRMLQTAIYIEAKDGGEHTPIDRALLIYYAALVDKANQGLNKAEVGKQATAIADSARLDGRIIEFIGMAAKITASGSKSCLAVDNSGGFRANSAAFTGTSAGCSDPATDITSSDELPQKFTDTGYDDDRFRASNDVGCTQGAHDCALTHGRNANKIVDETSGGTVDASPAFAGGLYEWGTSKLQTMPLQTLTTAGKTHPTLHRAHKAYLTVKNRPAQYDEPTPKSLGADEVMADLYRIHVLNQQPTKLKDVSDLAAQIEAAYKQDGEL</sequence>
<dbReference type="GO" id="GO:0042783">
    <property type="term" value="P:symbiont-mediated evasion of host immune response"/>
    <property type="evidence" value="ECO:0007669"/>
    <property type="project" value="InterPro"/>
</dbReference>
<dbReference type="Pfam" id="PF00913">
    <property type="entry name" value="Trypan_glycop"/>
    <property type="match status" value="1"/>
</dbReference>
<dbReference type="Gene3D" id="1.10.470.10">
    <property type="entry name" value="Variant Surface Glycoprotein, subunit A, domain 2"/>
    <property type="match status" value="1"/>
</dbReference>
<dbReference type="EMBL" id="KY404602">
    <property type="protein sequence ID" value="ARB50853.1"/>
    <property type="molecule type" value="Genomic_DNA"/>
</dbReference>
<dbReference type="AlphaFoldDB" id="A0A1V0FYL8"/>
<keyword evidence="2" id="KW-1003">Cell membrane</keyword>
<keyword evidence="3" id="KW-0336">GPI-anchor</keyword>
<keyword evidence="5" id="KW-0325">Glycoprotein</keyword>
<evidence type="ECO:0000256" key="5">
    <source>
        <dbReference type="ARBA" id="ARBA00023180"/>
    </source>
</evidence>
<evidence type="ECO:0000259" key="7">
    <source>
        <dbReference type="Pfam" id="PF00913"/>
    </source>
</evidence>
<dbReference type="Gene3D" id="3.90.150.10">
    <property type="entry name" value="Variant Surface Glycoprotein, subunit A domain 1"/>
    <property type="match status" value="1"/>
</dbReference>
<accession>A0A1V0FYL8</accession>
<dbReference type="GO" id="GO:0098552">
    <property type="term" value="C:side of membrane"/>
    <property type="evidence" value="ECO:0007669"/>
    <property type="project" value="UniProtKB-KW"/>
</dbReference>
<name>A0A1V0FYL8_9TRYP</name>
<evidence type="ECO:0000256" key="2">
    <source>
        <dbReference type="ARBA" id="ARBA00022475"/>
    </source>
</evidence>
<reference evidence="8" key="1">
    <citation type="submission" date="2016-12" db="EMBL/GenBank/DDBJ databases">
        <title>Extending the VSGnome of Trypanosoma brucei strain TREU927.</title>
        <authorList>
            <person name="Cross G.A."/>
        </authorList>
    </citation>
    <scope>NUCLEOTIDE SEQUENCE</scope>
    <source>
        <strain evidence="8">Tb927.99.1705</strain>
    </source>
</reference>
<dbReference type="VEuPathDB" id="TriTrypDB:Tb427_000249300"/>
<keyword evidence="6" id="KW-0449">Lipoprotein</keyword>
<feature type="domain" description="Trypanosome variant surface glycoprotein A-type N-terminal" evidence="7">
    <location>
        <begin position="2"/>
        <end position="292"/>
    </location>
</feature>
<dbReference type="InterPro" id="IPR001812">
    <property type="entry name" value="Trypano_VSG_A_N_dom"/>
</dbReference>
<evidence type="ECO:0000256" key="1">
    <source>
        <dbReference type="ARBA" id="ARBA00004609"/>
    </source>
</evidence>
<keyword evidence="4" id="KW-0472">Membrane</keyword>
<evidence type="ECO:0000256" key="3">
    <source>
        <dbReference type="ARBA" id="ARBA00022622"/>
    </source>
</evidence>
<evidence type="ECO:0000256" key="4">
    <source>
        <dbReference type="ARBA" id="ARBA00023136"/>
    </source>
</evidence>
<protein>
    <submittedName>
        <fullName evidence="8">Variant surface glycoprotein</fullName>
    </submittedName>
</protein>
<dbReference type="GO" id="GO:0005886">
    <property type="term" value="C:plasma membrane"/>
    <property type="evidence" value="ECO:0007669"/>
    <property type="project" value="UniProtKB-SubCell"/>
</dbReference>
<evidence type="ECO:0000313" key="8">
    <source>
        <dbReference type="EMBL" id="ARB50853.1"/>
    </source>
</evidence>
<proteinExistence type="predicted"/>
<comment type="subcellular location">
    <subcellularLocation>
        <location evidence="1">Cell membrane</location>
        <topology evidence="1">Lipid-anchor</topology>
        <topology evidence="1">GPI-anchor</topology>
    </subcellularLocation>
</comment>
<dbReference type="SUPFAM" id="SSF58087">
    <property type="entry name" value="Variant surface glycoprotein (N-terminal domain)"/>
    <property type="match status" value="1"/>
</dbReference>
<organism evidence="8">
    <name type="scientific">Trypanosoma brucei</name>
    <dbReference type="NCBI Taxonomy" id="5691"/>
    <lineage>
        <taxon>Eukaryota</taxon>
        <taxon>Discoba</taxon>
        <taxon>Euglenozoa</taxon>
        <taxon>Kinetoplastea</taxon>
        <taxon>Metakinetoplastina</taxon>
        <taxon>Trypanosomatida</taxon>
        <taxon>Trypanosomatidae</taxon>
        <taxon>Trypanosoma</taxon>
    </lineage>
</organism>
<evidence type="ECO:0000256" key="6">
    <source>
        <dbReference type="ARBA" id="ARBA00023288"/>
    </source>
</evidence>